<dbReference type="Pfam" id="PF10649">
    <property type="entry name" value="DUF2478"/>
    <property type="match status" value="1"/>
</dbReference>
<comment type="caution">
    <text evidence="1">The sequence shown here is derived from an EMBL/GenBank/DDBJ whole genome shotgun (WGS) entry which is preliminary data.</text>
</comment>
<protein>
    <submittedName>
        <fullName evidence="1">DUF2478 domain-containing protein</fullName>
    </submittedName>
</protein>
<dbReference type="EMBL" id="QYYD01000033">
    <property type="protein sequence ID" value="RJF67390.1"/>
    <property type="molecule type" value="Genomic_DNA"/>
</dbReference>
<dbReference type="RefSeq" id="WP_119858963.1">
    <property type="nucleotide sequence ID" value="NZ_QYYD01000033.1"/>
</dbReference>
<sequence length="194" mass="20688">MTLDSHTFDSQCDLAALVYEPGEDPDALLQGFADDLSASGDRVVGLVQFGDRLAGATRSGATLLHSGERVPLYQNLGAHAAGCRLDPGQLLAAGDRIGSAMDDGADLVIINRFGQQECEGRGLLHLIVRAISADIPVVIAVPAKRFDAWIRFAEGMSVRLRCDRGALDAWWASLSARGRSSAARPHTTLCEAFK</sequence>
<evidence type="ECO:0000313" key="2">
    <source>
        <dbReference type="Proteomes" id="UP000285523"/>
    </source>
</evidence>
<accession>A0A418UY63</accession>
<name>A0A418UY63_RHOPL</name>
<dbReference type="AlphaFoldDB" id="A0A418UY63"/>
<evidence type="ECO:0000313" key="1">
    <source>
        <dbReference type="EMBL" id="RJF67390.1"/>
    </source>
</evidence>
<reference evidence="1 2" key="1">
    <citation type="submission" date="2018-09" db="EMBL/GenBank/DDBJ databases">
        <title>Draft genome sequence of Rhodopseudomonas palustris 2.1.18.</title>
        <authorList>
            <person name="Robertson S.L."/>
            <person name="Meyer T.E."/>
            <person name="Kyndt J.A."/>
        </authorList>
    </citation>
    <scope>NUCLEOTIDE SEQUENCE [LARGE SCALE GENOMIC DNA]</scope>
    <source>
        <strain evidence="1 2">2.1.18</strain>
    </source>
</reference>
<gene>
    <name evidence="1" type="ORF">D4Q52_23275</name>
</gene>
<dbReference type="OrthoDB" id="5918880at2"/>
<dbReference type="Proteomes" id="UP000285523">
    <property type="component" value="Unassembled WGS sequence"/>
</dbReference>
<proteinExistence type="predicted"/>
<dbReference type="InterPro" id="IPR018912">
    <property type="entry name" value="DUF2478"/>
</dbReference>
<organism evidence="1 2">
    <name type="scientific">Rhodopseudomonas palustris</name>
    <dbReference type="NCBI Taxonomy" id="1076"/>
    <lineage>
        <taxon>Bacteria</taxon>
        <taxon>Pseudomonadati</taxon>
        <taxon>Pseudomonadota</taxon>
        <taxon>Alphaproteobacteria</taxon>
        <taxon>Hyphomicrobiales</taxon>
        <taxon>Nitrobacteraceae</taxon>
        <taxon>Rhodopseudomonas</taxon>
    </lineage>
</organism>